<organism evidence="2">
    <name type="scientific">Streptomyces sp. R08</name>
    <dbReference type="NCBI Taxonomy" id="3238624"/>
    <lineage>
        <taxon>Bacteria</taxon>
        <taxon>Bacillati</taxon>
        <taxon>Actinomycetota</taxon>
        <taxon>Actinomycetes</taxon>
        <taxon>Kitasatosporales</taxon>
        <taxon>Streptomycetaceae</taxon>
        <taxon>Streptomyces</taxon>
    </lineage>
</organism>
<feature type="compositionally biased region" description="Basic and acidic residues" evidence="1">
    <location>
        <begin position="156"/>
        <end position="166"/>
    </location>
</feature>
<name>A0AB39MK24_9ACTN</name>
<feature type="compositionally biased region" description="Basic and acidic residues" evidence="1">
    <location>
        <begin position="580"/>
        <end position="594"/>
    </location>
</feature>
<feature type="region of interest" description="Disordered" evidence="1">
    <location>
        <begin position="357"/>
        <end position="594"/>
    </location>
</feature>
<gene>
    <name evidence="2" type="ORF">AB5J58_35435</name>
</gene>
<reference evidence="2" key="1">
    <citation type="submission" date="2024-07" db="EMBL/GenBank/DDBJ databases">
        <authorList>
            <person name="Yu S.T."/>
        </authorList>
    </citation>
    <scope>NUCLEOTIDE SEQUENCE</scope>
    <source>
        <strain evidence="2">R08</strain>
    </source>
</reference>
<feature type="compositionally biased region" description="Polar residues" evidence="1">
    <location>
        <begin position="241"/>
        <end position="253"/>
    </location>
</feature>
<sequence length="594" mass="59794">MSGDDKAPKELTDKQRVDLQVGQVDALAGVSELMHDAFGSRRVRLLTNGRVTDFEDHKLNAMIDLVHQSNPADLEHAGEHLAKASKAINDAAVELRGHLKHAGEDWQGDAGTAFQKWGEGLAAHTESLATYADGAGVQVTAAATGLASVRSSLPPRDSRPVADQKKPGQLPILQQFEGNKQYSEAVQVEKDRQEAINQMNRLASFYSVSGSELAKLEKAAPEPYRAMPSVGMLNPIESPGRSRSGSTDNSNSGPVHRAVVRESGGSHVGLPSDVSGDNLPTEHHPAHTNLDVHRPTVGTEINSVGTLPPETVKPTPVTPTPSVTGPGGPSGGMLPPTGTGAVPPAFGGPVGRAAGLGGRSPGSAQGRVTTPEGTTAGGRTGRGSVGPVGRASAVGQQGVRGPASATGKSPMGRGVTGGVPRSAGTTGSRTGGAPGGRVGGVPGQPSPRTGPGATGAARTGGVVGGRPTSEGGTSATGSRVPRGTVIGGEGNSGARPNGEKPGQRGVIGANKPAPGTGQGQSQRRSPGNADGVVGAPASRRGVKGNGAASGGSGQVSGSTEERGLGRAAGRRTQRQQQSAENKKRSRDDAPSATD</sequence>
<dbReference type="RefSeq" id="WP_369190440.1">
    <property type="nucleotide sequence ID" value="NZ_CP163431.1"/>
</dbReference>
<dbReference type="SUPFAM" id="SSF140453">
    <property type="entry name" value="EsxAB dimer-like"/>
    <property type="match status" value="1"/>
</dbReference>
<evidence type="ECO:0000256" key="1">
    <source>
        <dbReference type="SAM" id="MobiDB-lite"/>
    </source>
</evidence>
<feature type="compositionally biased region" description="Low complexity" evidence="1">
    <location>
        <begin position="447"/>
        <end position="460"/>
    </location>
</feature>
<dbReference type="InterPro" id="IPR038332">
    <property type="entry name" value="PPE_sf"/>
</dbReference>
<feature type="compositionally biased region" description="Low complexity" evidence="1">
    <location>
        <begin position="306"/>
        <end position="324"/>
    </location>
</feature>
<protein>
    <submittedName>
        <fullName evidence="2">WXG100 family type VII secretion target</fullName>
    </submittedName>
</protein>
<dbReference type="AlphaFoldDB" id="A0AB39MK24"/>
<feature type="compositionally biased region" description="Basic and acidic residues" evidence="1">
    <location>
        <begin position="280"/>
        <end position="294"/>
    </location>
</feature>
<feature type="region of interest" description="Disordered" evidence="1">
    <location>
        <begin position="148"/>
        <end position="169"/>
    </location>
</feature>
<feature type="compositionally biased region" description="Gly residues" evidence="1">
    <location>
        <begin position="375"/>
        <end position="386"/>
    </location>
</feature>
<dbReference type="Gene3D" id="1.20.1260.20">
    <property type="entry name" value="PPE superfamily"/>
    <property type="match status" value="1"/>
</dbReference>
<feature type="compositionally biased region" description="Gly residues" evidence="1">
    <location>
        <begin position="543"/>
        <end position="554"/>
    </location>
</feature>
<dbReference type="InterPro" id="IPR010310">
    <property type="entry name" value="T7SS_ESAT-6-like"/>
</dbReference>
<proteinExistence type="predicted"/>
<evidence type="ECO:0000313" key="2">
    <source>
        <dbReference type="EMBL" id="XDQ05123.1"/>
    </source>
</evidence>
<dbReference type="InterPro" id="IPR036689">
    <property type="entry name" value="ESAT-6-like_sf"/>
</dbReference>
<dbReference type="Pfam" id="PF06013">
    <property type="entry name" value="WXG100"/>
    <property type="match status" value="1"/>
</dbReference>
<accession>A0AB39MK24</accession>
<dbReference type="EMBL" id="CP163431">
    <property type="protein sequence ID" value="XDQ05123.1"/>
    <property type="molecule type" value="Genomic_DNA"/>
</dbReference>
<feature type="compositionally biased region" description="Gly residues" evidence="1">
    <location>
        <begin position="429"/>
        <end position="442"/>
    </location>
</feature>
<feature type="region of interest" description="Disordered" evidence="1">
    <location>
        <begin position="230"/>
        <end position="329"/>
    </location>
</feature>